<dbReference type="PROSITE" id="PS50176">
    <property type="entry name" value="ARM_REPEAT"/>
    <property type="match status" value="1"/>
</dbReference>
<evidence type="ECO:0000256" key="11">
    <source>
        <dbReference type="PROSITE-ProRule" id="PRU00259"/>
    </source>
</evidence>
<dbReference type="InterPro" id="IPR036108">
    <property type="entry name" value="4pyrrol_syn_uPrphyn_synt_sf"/>
</dbReference>
<evidence type="ECO:0000313" key="14">
    <source>
        <dbReference type="Proteomes" id="UP001212841"/>
    </source>
</evidence>
<feature type="repeat" description="ARM" evidence="11">
    <location>
        <begin position="473"/>
        <end position="507"/>
    </location>
</feature>
<dbReference type="InterPro" id="IPR011989">
    <property type="entry name" value="ARM-like"/>
</dbReference>
<dbReference type="InterPro" id="IPR003754">
    <property type="entry name" value="4pyrrol_synth_uPrphyn_synth"/>
</dbReference>
<dbReference type="InterPro" id="IPR000225">
    <property type="entry name" value="Armadillo"/>
</dbReference>
<dbReference type="SUPFAM" id="SSF48371">
    <property type="entry name" value="ARM repeat"/>
    <property type="match status" value="1"/>
</dbReference>
<name>A0AAD5SD59_9FUNG</name>
<evidence type="ECO:0000256" key="5">
    <source>
        <dbReference type="ARBA" id="ARBA00023239"/>
    </source>
</evidence>
<dbReference type="Pfam" id="PF05536">
    <property type="entry name" value="Neurochondrin"/>
    <property type="match status" value="1"/>
</dbReference>
<keyword evidence="4" id="KW-0350">Heme biosynthesis</keyword>
<evidence type="ECO:0000256" key="9">
    <source>
        <dbReference type="ARBA" id="ARBA00040167"/>
    </source>
</evidence>
<evidence type="ECO:0000256" key="8">
    <source>
        <dbReference type="ARBA" id="ARBA00032649"/>
    </source>
</evidence>
<dbReference type="InterPro" id="IPR016024">
    <property type="entry name" value="ARM-type_fold"/>
</dbReference>
<evidence type="ECO:0000256" key="2">
    <source>
        <dbReference type="ARBA" id="ARBA00008133"/>
    </source>
</evidence>
<dbReference type="InterPro" id="IPR008709">
    <property type="entry name" value="Neurochondrin"/>
</dbReference>
<dbReference type="PANTHER" id="PTHR13109:SF7">
    <property type="entry name" value="NEUROCHONDRIN"/>
    <property type="match status" value="1"/>
</dbReference>
<dbReference type="SUPFAM" id="SSF69618">
    <property type="entry name" value="HemD-like"/>
    <property type="match status" value="1"/>
</dbReference>
<evidence type="ECO:0000256" key="1">
    <source>
        <dbReference type="ARBA" id="ARBA00004772"/>
    </source>
</evidence>
<comment type="similarity">
    <text evidence="2">Belongs to the uroporphyrinogen-III synthase family.</text>
</comment>
<dbReference type="GO" id="GO:0004852">
    <property type="term" value="F:uroporphyrinogen-III synthase activity"/>
    <property type="evidence" value="ECO:0007669"/>
    <property type="project" value="UniProtKB-EC"/>
</dbReference>
<comment type="caution">
    <text evidence="13">The sequence shown here is derived from an EMBL/GenBank/DDBJ whole genome shotgun (WGS) entry which is preliminary data.</text>
</comment>
<evidence type="ECO:0000256" key="7">
    <source>
        <dbReference type="ARBA" id="ARBA00031702"/>
    </source>
</evidence>
<organism evidence="13 14">
    <name type="scientific">Rhizophlyctis rosea</name>
    <dbReference type="NCBI Taxonomy" id="64517"/>
    <lineage>
        <taxon>Eukaryota</taxon>
        <taxon>Fungi</taxon>
        <taxon>Fungi incertae sedis</taxon>
        <taxon>Chytridiomycota</taxon>
        <taxon>Chytridiomycota incertae sedis</taxon>
        <taxon>Chytridiomycetes</taxon>
        <taxon>Rhizophlyctidales</taxon>
        <taxon>Rhizophlyctidaceae</taxon>
        <taxon>Rhizophlyctis</taxon>
    </lineage>
</organism>
<sequence length="932" mass="102235">MAERTANEDLSVSSTEASTKTKDAQLTHCFELLSSAARDEDKFVGLMLLARVLDPNDLASVQRAFEAIPWKFISRLLITRETSTELPIETLHAIAVNIMNAFSIFDELVSRPELITRARLLADLLTQRHQEDLTTSILQSLLRMGSSRPVELIQEGVPVVLAMALPLITKEGDREMILQAIQLLAGAATTSAHHSAFLHALPPLASVFASDQTALKFQVLNILVQILTTAGDQSKSTPGWEDSIRVGLKDVFGSKISQTQRDLSLVLSSIMIRTFGPTWMFGASPDSKGKTTSRLSHAQFGTILLHIACAEVRVTLDDLTDQDRFDDTDRPAHLLPACYEILEGTMQFLVDEDGVGEVVLTTDGLLSIRGALREAFASVGAFLVERMARFQARGDFHVFDNIVTAFSLRASGTYLGEETDVPAKEVNHVVPALVTAARSRLTSIDMHPVEFLTPAFTNITADDETRQSFVDAGGFPILVNYLQSQNPPQQIAIAILGILLNVVVSRSLQLQHVAETLTLVQVLTEKYGLPDSLTDNQESIILAANAATLTVFILRDLSAAQIRTLGSQTIRVAQDRAAGFVVSRKRLEATGSQIWQDVSELWFLTVNAWADFAKNQSNRVSWDWRRWDVDFKANRDACRTWDEEERDALLDLINILASSPLPSIETLNIATTKKLILLCKDKNDGSDDTDTKDDPYENLLSEQGFTSLFLPVLEHVPANVDQIAQLLSTPDAFAGLIVTSKRSFHTIGIASQDNASLITGWKTKPVYVVGDVTAQAAITSGFSPKGQEVGRAELLAEVIIKDRERFNAKPLLFLAGSKHRDTLPTRLGAANIGLKTVIAYETQSNSRVGSDLERMVEGREGIRWVAFFSPLGVETALPVLRRQGWWSGMRVVVIGGTTAAKVREYGVEVSAQAEKPCAEGIVKAILDVEKKA</sequence>
<dbReference type="PANTHER" id="PTHR13109">
    <property type="entry name" value="NEUROCHONDRIN"/>
    <property type="match status" value="1"/>
</dbReference>
<dbReference type="GO" id="GO:0006785">
    <property type="term" value="P:heme B biosynthetic process"/>
    <property type="evidence" value="ECO:0007669"/>
    <property type="project" value="UniProtKB-ARBA"/>
</dbReference>
<protein>
    <recommendedName>
        <fullName evidence="9">Uroporphyrinogen-III synthase</fullName>
        <ecNumber evidence="3">4.2.1.75</ecNumber>
    </recommendedName>
    <alternativeName>
        <fullName evidence="8">Hydroxymethylbilane hydrolyase [cyclizing]</fullName>
    </alternativeName>
    <alternativeName>
        <fullName evidence="7">Uroporphyrinogen-III cosynthase</fullName>
    </alternativeName>
</protein>
<reference evidence="13" key="1">
    <citation type="submission" date="2020-05" db="EMBL/GenBank/DDBJ databases">
        <title>Phylogenomic resolution of chytrid fungi.</title>
        <authorList>
            <person name="Stajich J.E."/>
            <person name="Amses K."/>
            <person name="Simmons R."/>
            <person name="Seto K."/>
            <person name="Myers J."/>
            <person name="Bonds A."/>
            <person name="Quandt C.A."/>
            <person name="Barry K."/>
            <person name="Liu P."/>
            <person name="Grigoriev I."/>
            <person name="Longcore J.E."/>
            <person name="James T.Y."/>
        </authorList>
    </citation>
    <scope>NUCLEOTIDE SEQUENCE</scope>
    <source>
        <strain evidence="13">JEL0318</strain>
    </source>
</reference>
<feature type="domain" description="Tetrapyrrole biosynthesis uroporphyrinogen III synthase" evidence="12">
    <location>
        <begin position="695"/>
        <end position="922"/>
    </location>
</feature>
<dbReference type="Proteomes" id="UP001212841">
    <property type="component" value="Unassembled WGS sequence"/>
</dbReference>
<keyword evidence="14" id="KW-1185">Reference proteome</keyword>
<gene>
    <name evidence="13" type="ORF">HK097_007433</name>
</gene>
<evidence type="ECO:0000256" key="6">
    <source>
        <dbReference type="ARBA" id="ARBA00023244"/>
    </source>
</evidence>
<accession>A0AAD5SD59</accession>
<dbReference type="Gene3D" id="1.25.10.10">
    <property type="entry name" value="Leucine-rich Repeat Variant"/>
    <property type="match status" value="1"/>
</dbReference>
<evidence type="ECO:0000313" key="13">
    <source>
        <dbReference type="EMBL" id="KAJ3051553.1"/>
    </source>
</evidence>
<proteinExistence type="inferred from homology"/>
<evidence type="ECO:0000259" key="12">
    <source>
        <dbReference type="Pfam" id="PF02602"/>
    </source>
</evidence>
<dbReference type="Pfam" id="PF02602">
    <property type="entry name" value="HEM4"/>
    <property type="match status" value="1"/>
</dbReference>
<keyword evidence="5" id="KW-0456">Lyase</keyword>
<dbReference type="AlphaFoldDB" id="A0AAD5SD59"/>
<dbReference type="FunFam" id="3.40.50.10090:FF:000003">
    <property type="entry name" value="uroporphyrinogen-III synthase"/>
    <property type="match status" value="1"/>
</dbReference>
<evidence type="ECO:0000256" key="4">
    <source>
        <dbReference type="ARBA" id="ARBA00023133"/>
    </source>
</evidence>
<comment type="pathway">
    <text evidence="1">Porphyrin-containing compound metabolism; protoporphyrin-IX biosynthesis; coproporphyrinogen-III from 5-aminolevulinate: step 3/4.</text>
</comment>
<comment type="catalytic activity">
    <reaction evidence="10">
        <text>hydroxymethylbilane = uroporphyrinogen III + H2O</text>
        <dbReference type="Rhea" id="RHEA:18965"/>
        <dbReference type="ChEBI" id="CHEBI:15377"/>
        <dbReference type="ChEBI" id="CHEBI:57308"/>
        <dbReference type="ChEBI" id="CHEBI:57845"/>
        <dbReference type="EC" id="4.2.1.75"/>
    </reaction>
</comment>
<keyword evidence="6" id="KW-0627">Porphyrin biosynthesis</keyword>
<dbReference type="Gene3D" id="3.40.50.10090">
    <property type="match status" value="2"/>
</dbReference>
<evidence type="ECO:0000256" key="3">
    <source>
        <dbReference type="ARBA" id="ARBA00013109"/>
    </source>
</evidence>
<evidence type="ECO:0000256" key="10">
    <source>
        <dbReference type="ARBA" id="ARBA00048617"/>
    </source>
</evidence>
<dbReference type="EC" id="4.2.1.75" evidence="3"/>
<dbReference type="CDD" id="cd06578">
    <property type="entry name" value="HemD"/>
    <property type="match status" value="1"/>
</dbReference>
<dbReference type="EMBL" id="JADGJD010000382">
    <property type="protein sequence ID" value="KAJ3051553.1"/>
    <property type="molecule type" value="Genomic_DNA"/>
</dbReference>